<dbReference type="AlphaFoldDB" id="A0A8E2EIJ1"/>
<dbReference type="GO" id="GO:0005829">
    <property type="term" value="C:cytosol"/>
    <property type="evidence" value="ECO:0007669"/>
    <property type="project" value="TreeGrafter"/>
</dbReference>
<dbReference type="InterPro" id="IPR050883">
    <property type="entry name" value="PNGase"/>
</dbReference>
<dbReference type="GO" id="GO:0005634">
    <property type="term" value="C:nucleus"/>
    <property type="evidence" value="ECO:0007669"/>
    <property type="project" value="TreeGrafter"/>
</dbReference>
<feature type="domain" description="Glycosyl hydrolase family 92 N-terminal" evidence="2">
    <location>
        <begin position="63"/>
        <end position="315"/>
    </location>
</feature>
<name>A0A8E2EIJ1_9PEZI</name>
<keyword evidence="4" id="KW-1185">Reference proteome</keyword>
<evidence type="ECO:0000259" key="2">
    <source>
        <dbReference type="Pfam" id="PF17678"/>
    </source>
</evidence>
<evidence type="ECO:0000313" key="4">
    <source>
        <dbReference type="Proteomes" id="UP000250266"/>
    </source>
</evidence>
<dbReference type="GO" id="GO:0030246">
    <property type="term" value="F:carbohydrate binding"/>
    <property type="evidence" value="ECO:0007669"/>
    <property type="project" value="InterPro"/>
</dbReference>
<dbReference type="InterPro" id="IPR012939">
    <property type="entry name" value="Glyco_hydro_92"/>
</dbReference>
<dbReference type="Pfam" id="PF07971">
    <property type="entry name" value="Glyco_hydro_92"/>
    <property type="match status" value="1"/>
</dbReference>
<dbReference type="GO" id="GO:0005975">
    <property type="term" value="P:carbohydrate metabolic process"/>
    <property type="evidence" value="ECO:0007669"/>
    <property type="project" value="InterPro"/>
</dbReference>
<keyword evidence="3" id="KW-0378">Hydrolase</keyword>
<feature type="domain" description="Glycosyl hydrolase family 92" evidence="1">
    <location>
        <begin position="321"/>
        <end position="532"/>
    </location>
</feature>
<dbReference type="SUPFAM" id="SSF48208">
    <property type="entry name" value="Six-hairpin glycosidases"/>
    <property type="match status" value="1"/>
</dbReference>
<protein>
    <submittedName>
        <fullName evidence="3">Glycoside hydrolase family 92 protein</fullName>
    </submittedName>
</protein>
<dbReference type="InterPro" id="IPR008928">
    <property type="entry name" value="6-hairpin_glycosidase_sf"/>
</dbReference>
<evidence type="ECO:0000259" key="1">
    <source>
        <dbReference type="Pfam" id="PF07971"/>
    </source>
</evidence>
<dbReference type="EMBL" id="KV744837">
    <property type="protein sequence ID" value="OCK84443.1"/>
    <property type="molecule type" value="Genomic_DNA"/>
</dbReference>
<dbReference type="GO" id="GO:0000224">
    <property type="term" value="F:peptide-N4-(N-acetyl-beta-glucosaminyl)asparagine amidase activity"/>
    <property type="evidence" value="ECO:0007669"/>
    <property type="project" value="TreeGrafter"/>
</dbReference>
<sequence>MLRKIHSANVNAYTLNPLYFAIVGNKAPMMKLPERRWLSILPLLLLPLSLHGQNVRKQSAFDYVDPLIGTVNGGHVFPGATLPFGMAKAVADVKGENQGGFASDGSDIIGFSHMHDSGTGGSPSLGNFPIFPQSGCPGDDLDNCKFTQAGRAIGHINGTVEAHPGYFAITLNSSVSAEMTVSNHTALYRFSFPKRPVEPDTPLSPLILADLADLPGSRTNGAISVDNTTGRITGNGTFRPSFGIGTYTLHFCADFSGAAIRDTGLFANNRGGPGKSLVAQADGVNMSPRIMPTGAWTRFYAAKSNGQILARVGVSFISVAQACNSAENEIPDFNFDETLKVAEDAWKAKLSVIELDAEGVSDDLQTVFWSGVYRTMISPQDYTGENPLWDSDEPYYDSYYCIWDSFRSIHPLLTILDPHSQTLMVRSLIDIYRHLGKLPDCRMSFCKGFTQGGSNADIVLADAYLKNISENVDWTTGYEAVVSDAEDEPANWAVEGRGGLQSWKALGFIPTDDFDILGSGPRTRSISRTVEARFYIPSQFNDTLVGIPGNDDSGAMGSFSTMTMLGIFPNAGQDVYFITPPFFRSVSITNPSTENTATIYNVNFDPEGRNVFIQSATLDGMPYERNWLRHSFFLNGGTLELVLGPTERYSMGV</sequence>
<dbReference type="FunFam" id="1.20.1050.60:FF:000002">
    <property type="entry name" value="Glycosyl hydrolase family 92"/>
    <property type="match status" value="1"/>
</dbReference>
<dbReference type="PANTHER" id="PTHR12143:SF42">
    <property type="entry name" value="PUTATIVE SUBFAMILY (AFU_ORTHOLOGUE AFUA_6G13760)-RELATED"/>
    <property type="match status" value="1"/>
</dbReference>
<dbReference type="Proteomes" id="UP000250266">
    <property type="component" value="Unassembled WGS sequence"/>
</dbReference>
<dbReference type="Gene3D" id="2.70.98.10">
    <property type="match status" value="1"/>
</dbReference>
<dbReference type="GO" id="GO:0006516">
    <property type="term" value="P:glycoprotein catabolic process"/>
    <property type="evidence" value="ECO:0007669"/>
    <property type="project" value="TreeGrafter"/>
</dbReference>
<evidence type="ECO:0000313" key="3">
    <source>
        <dbReference type="EMBL" id="OCK84443.1"/>
    </source>
</evidence>
<dbReference type="OrthoDB" id="449263at2759"/>
<organism evidence="3 4">
    <name type="scientific">Lepidopterella palustris CBS 459.81</name>
    <dbReference type="NCBI Taxonomy" id="1314670"/>
    <lineage>
        <taxon>Eukaryota</taxon>
        <taxon>Fungi</taxon>
        <taxon>Dikarya</taxon>
        <taxon>Ascomycota</taxon>
        <taxon>Pezizomycotina</taxon>
        <taxon>Dothideomycetes</taxon>
        <taxon>Pleosporomycetidae</taxon>
        <taxon>Mytilinidiales</taxon>
        <taxon>Argynnaceae</taxon>
        <taxon>Lepidopterella</taxon>
    </lineage>
</organism>
<dbReference type="Pfam" id="PF17678">
    <property type="entry name" value="Glyco_hydro_92N"/>
    <property type="match status" value="1"/>
</dbReference>
<accession>A0A8E2EIJ1</accession>
<proteinExistence type="predicted"/>
<dbReference type="InterPro" id="IPR014718">
    <property type="entry name" value="GH-type_carb-bd"/>
</dbReference>
<dbReference type="Gene3D" id="3.30.2080.10">
    <property type="entry name" value="GH92 mannosidase domain"/>
    <property type="match status" value="1"/>
</dbReference>
<reference evidence="3 4" key="1">
    <citation type="journal article" date="2016" name="Nat. Commun.">
        <title>Ectomycorrhizal ecology is imprinted in the genome of the dominant symbiotic fungus Cenococcum geophilum.</title>
        <authorList>
            <consortium name="DOE Joint Genome Institute"/>
            <person name="Peter M."/>
            <person name="Kohler A."/>
            <person name="Ohm R.A."/>
            <person name="Kuo A."/>
            <person name="Krutzmann J."/>
            <person name="Morin E."/>
            <person name="Arend M."/>
            <person name="Barry K.W."/>
            <person name="Binder M."/>
            <person name="Choi C."/>
            <person name="Clum A."/>
            <person name="Copeland A."/>
            <person name="Grisel N."/>
            <person name="Haridas S."/>
            <person name="Kipfer T."/>
            <person name="LaButti K."/>
            <person name="Lindquist E."/>
            <person name="Lipzen A."/>
            <person name="Maire R."/>
            <person name="Meier B."/>
            <person name="Mihaltcheva S."/>
            <person name="Molinier V."/>
            <person name="Murat C."/>
            <person name="Poggeler S."/>
            <person name="Quandt C.A."/>
            <person name="Sperisen C."/>
            <person name="Tritt A."/>
            <person name="Tisserant E."/>
            <person name="Crous P.W."/>
            <person name="Henrissat B."/>
            <person name="Nehls U."/>
            <person name="Egli S."/>
            <person name="Spatafora J.W."/>
            <person name="Grigoriev I.V."/>
            <person name="Martin F.M."/>
        </authorList>
    </citation>
    <scope>NUCLEOTIDE SEQUENCE [LARGE SCALE GENOMIC DNA]</scope>
    <source>
        <strain evidence="3 4">CBS 459.81</strain>
    </source>
</reference>
<gene>
    <name evidence="3" type="ORF">K432DRAFT_422574</name>
</gene>
<dbReference type="FunFam" id="2.70.98.10:FF:000010">
    <property type="entry name" value="Alpha-1,2-mannosidase family protein"/>
    <property type="match status" value="1"/>
</dbReference>
<dbReference type="PANTHER" id="PTHR12143">
    <property type="entry name" value="PEPTIDE N-GLYCANASE PNGASE -RELATED"/>
    <property type="match status" value="1"/>
</dbReference>
<dbReference type="Gene3D" id="1.20.1050.60">
    <property type="entry name" value="alpha-1,2-mannosidase"/>
    <property type="match status" value="1"/>
</dbReference>
<dbReference type="InterPro" id="IPR041371">
    <property type="entry name" value="GH92_N"/>
</dbReference>